<dbReference type="Gene3D" id="3.40.50.200">
    <property type="entry name" value="Peptidase S8/S53 domain"/>
    <property type="match status" value="1"/>
</dbReference>
<evidence type="ECO:0000256" key="7">
    <source>
        <dbReference type="SAM" id="MobiDB-lite"/>
    </source>
</evidence>
<keyword evidence="4 5" id="KW-0720">Serine protease</keyword>
<feature type="active site" description="Charge relay system" evidence="5">
    <location>
        <position position="431"/>
    </location>
</feature>
<keyword evidence="10" id="KW-0032">Aminotransferase</keyword>
<protein>
    <submittedName>
        <fullName evidence="10">Subtilisin family serine protease</fullName>
    </submittedName>
</protein>
<feature type="active site" description="Charge relay system" evidence="5">
    <location>
        <position position="223"/>
    </location>
</feature>
<dbReference type="PROSITE" id="PS51892">
    <property type="entry name" value="SUBTILASE"/>
    <property type="match status" value="1"/>
</dbReference>
<dbReference type="InterPro" id="IPR023827">
    <property type="entry name" value="Peptidase_S8_Asp-AS"/>
</dbReference>
<keyword evidence="10" id="KW-0808">Transferase</keyword>
<dbReference type="PANTHER" id="PTHR43806">
    <property type="entry name" value="PEPTIDASE S8"/>
    <property type="match status" value="1"/>
</dbReference>
<evidence type="ECO:0000313" key="10">
    <source>
        <dbReference type="EMBL" id="MBP2473723.1"/>
    </source>
</evidence>
<dbReference type="InterPro" id="IPR036852">
    <property type="entry name" value="Peptidase_S8/S53_dom_sf"/>
</dbReference>
<feature type="chain" id="PRO_5045717768" evidence="8">
    <location>
        <begin position="28"/>
        <end position="1224"/>
    </location>
</feature>
<evidence type="ECO:0000256" key="2">
    <source>
        <dbReference type="ARBA" id="ARBA00022670"/>
    </source>
</evidence>
<feature type="active site" description="Charge relay system" evidence="5">
    <location>
        <position position="255"/>
    </location>
</feature>
<evidence type="ECO:0000256" key="3">
    <source>
        <dbReference type="ARBA" id="ARBA00022801"/>
    </source>
</evidence>
<feature type="region of interest" description="Disordered" evidence="7">
    <location>
        <begin position="230"/>
        <end position="250"/>
    </location>
</feature>
<keyword evidence="11" id="KW-1185">Reference proteome</keyword>
<sequence length="1224" mass="127358">MTHRRTRTLAVLVALATAASTTPATGAAPPPPEQAGTGVAREVTLLTGDKVSARQGPDGRWRLSATPVRAGADFTYQQYPVTRDGRTDLYLVPDRAARLVASGALDQELFNITGLIRQGYDDARSDVLPLLVEGASPRLRGASTSRGLAELGLSAVDEKKATATDLWRELTREGPATLSGGARRIWLNGKVQASLDQSVPQVGAPAAWQAGFTGKGVTVAVLDTGIDESHPDVAGKTKHRKDFSGKGSVVDGNGHGTHVAATVAGSGAAAGGGFKGVAPEAELAVGKVLDDSGFGQFDDVIEGMRWAAAEVKAKVVNLSLGGGPTDGTDPVARAVNELTRQHGTLFVISAGNSGKPGSVGSPGTADLALTVGSVTKAGGRSGFSSQGPRFGDGAVKPELSAPGSDIVAARAKGTSMGDPVNELYTKASGTSMAAPHVAGGAVLLAQQHPDWAPEQLKSALVSTAAPVPGDGVFAVGAGRLDSAKAVGATTTASPSVVNAFLKWPDTKAQQRVLTYTNPGDAPVTLDLRLDLPDAPAALARLSATTVTVPAKGKADVTFTFTPRSGKPGAYGGTLTATGGGTTVRTLVGVNDEPEKYDVTVKGTRADGSPAKAGDGSVTLINQADGKNQLVGFGETVRLPKGDYAVLGSVRTPRPGAEPKTTSVATPSLKVGRATTVSFDARLGKRVKIDTEQAAARGGYWYSSLRYQSPGMPYSYGYYFGMDPRFADFSSYSTGASSPDFVYANNLRLEEPRVELFTEGTRRSELAADWLGGTPEPALNGKYRSVWAGTGTPEELAAIEAKGKLVVIGLPGSTTWDEVYRRVDGIKAAGGALAGVVVAESAAPAAARTAEEPGAGLPALRVPDGYADTITAHAKAGGELSLLTRTSSRYRYELADFASGAVPAKLERRYRDSELAAVTMAYHGYSADEPPVVGAAVQGPKDQLSTGYQSAAVPSAERVEHYTPGDWEIGVRHWALASAPLVAKLRLEAGKSYRQEWNRAVNGPSFAGTHSTTLGKNHPYAWVKDTLVDVTVPWFTDAAGHPRVPDPSWGADTGSTVLYGDGKEIARHNLPGRGVFIRPMARELRLEADITRDASWWPVSTRISGKWTFPAPRLATAPLPLLGVRYAPPVDLRNLSPAGQQVRIPVSFTLPTGPAQVVSLTVDYSTNDGTTWRQAEVGHTDAGWTATVPNPASGAVSLRAKASDGSSSVEQTIVKAYQVGLTPPA</sequence>
<feature type="domain" description="Peptidase S8/S53" evidence="9">
    <location>
        <begin position="214"/>
        <end position="467"/>
    </location>
</feature>
<evidence type="ECO:0000256" key="6">
    <source>
        <dbReference type="RuleBase" id="RU003355"/>
    </source>
</evidence>
<dbReference type="EMBL" id="JAGIOO010000001">
    <property type="protein sequence ID" value="MBP2473723.1"/>
    <property type="molecule type" value="Genomic_DNA"/>
</dbReference>
<dbReference type="SUPFAM" id="SSF52743">
    <property type="entry name" value="Subtilisin-like"/>
    <property type="match status" value="1"/>
</dbReference>
<evidence type="ECO:0000256" key="1">
    <source>
        <dbReference type="ARBA" id="ARBA00011073"/>
    </source>
</evidence>
<keyword evidence="3 5" id="KW-0378">Hydrolase</keyword>
<dbReference type="RefSeq" id="WP_086788778.1">
    <property type="nucleotide sequence ID" value="NZ_JAGIOO010000001.1"/>
</dbReference>
<dbReference type="InterPro" id="IPR000209">
    <property type="entry name" value="Peptidase_S8/S53_dom"/>
</dbReference>
<dbReference type="InterPro" id="IPR023828">
    <property type="entry name" value="Peptidase_S8_Ser-AS"/>
</dbReference>
<dbReference type="GO" id="GO:0008483">
    <property type="term" value="F:transaminase activity"/>
    <property type="evidence" value="ECO:0007669"/>
    <property type="project" value="UniProtKB-KW"/>
</dbReference>
<proteinExistence type="inferred from homology"/>
<dbReference type="PRINTS" id="PR00723">
    <property type="entry name" value="SUBTILISIN"/>
</dbReference>
<dbReference type="PANTHER" id="PTHR43806:SF65">
    <property type="entry name" value="SERINE PROTEASE APRX"/>
    <property type="match status" value="1"/>
</dbReference>
<dbReference type="Pfam" id="PF00082">
    <property type="entry name" value="Peptidase_S8"/>
    <property type="match status" value="1"/>
</dbReference>
<evidence type="ECO:0000259" key="9">
    <source>
        <dbReference type="Pfam" id="PF00082"/>
    </source>
</evidence>
<dbReference type="InterPro" id="IPR050131">
    <property type="entry name" value="Peptidase_S8_subtilisin-like"/>
</dbReference>
<evidence type="ECO:0000256" key="4">
    <source>
        <dbReference type="ARBA" id="ARBA00022825"/>
    </source>
</evidence>
<evidence type="ECO:0000256" key="8">
    <source>
        <dbReference type="SAM" id="SignalP"/>
    </source>
</evidence>
<organism evidence="10 11">
    <name type="scientific">Crossiella equi</name>
    <dbReference type="NCBI Taxonomy" id="130796"/>
    <lineage>
        <taxon>Bacteria</taxon>
        <taxon>Bacillati</taxon>
        <taxon>Actinomycetota</taxon>
        <taxon>Actinomycetes</taxon>
        <taxon>Pseudonocardiales</taxon>
        <taxon>Pseudonocardiaceae</taxon>
        <taxon>Crossiella</taxon>
    </lineage>
</organism>
<comment type="similarity">
    <text evidence="1 5 6">Belongs to the peptidase S8 family.</text>
</comment>
<dbReference type="Proteomes" id="UP001519363">
    <property type="component" value="Unassembled WGS sequence"/>
</dbReference>
<dbReference type="PROSITE" id="PS00136">
    <property type="entry name" value="SUBTILASE_ASP"/>
    <property type="match status" value="1"/>
</dbReference>
<accession>A0ABS5AAW1</accession>
<name>A0ABS5AAW1_9PSEU</name>
<gene>
    <name evidence="10" type="ORF">JOF53_002595</name>
</gene>
<feature type="signal peptide" evidence="8">
    <location>
        <begin position="1"/>
        <end position="27"/>
    </location>
</feature>
<dbReference type="GO" id="GO:0006508">
    <property type="term" value="P:proteolysis"/>
    <property type="evidence" value="ECO:0007669"/>
    <property type="project" value="UniProtKB-KW"/>
</dbReference>
<dbReference type="GO" id="GO:0008233">
    <property type="term" value="F:peptidase activity"/>
    <property type="evidence" value="ECO:0007669"/>
    <property type="project" value="UniProtKB-KW"/>
</dbReference>
<evidence type="ECO:0000256" key="5">
    <source>
        <dbReference type="PROSITE-ProRule" id="PRU01240"/>
    </source>
</evidence>
<keyword evidence="2 5" id="KW-0645">Protease</keyword>
<dbReference type="PROSITE" id="PS00138">
    <property type="entry name" value="SUBTILASE_SER"/>
    <property type="match status" value="1"/>
</dbReference>
<dbReference type="InterPro" id="IPR015500">
    <property type="entry name" value="Peptidase_S8_subtilisin-rel"/>
</dbReference>
<evidence type="ECO:0000313" key="11">
    <source>
        <dbReference type="Proteomes" id="UP001519363"/>
    </source>
</evidence>
<reference evidence="10 11" key="1">
    <citation type="submission" date="2021-03" db="EMBL/GenBank/DDBJ databases">
        <title>Sequencing the genomes of 1000 actinobacteria strains.</title>
        <authorList>
            <person name="Klenk H.-P."/>
        </authorList>
    </citation>
    <scope>NUCLEOTIDE SEQUENCE [LARGE SCALE GENOMIC DNA]</scope>
    <source>
        <strain evidence="10 11">DSM 44580</strain>
    </source>
</reference>
<keyword evidence="8" id="KW-0732">Signal</keyword>
<comment type="caution">
    <text evidence="10">The sequence shown here is derived from an EMBL/GenBank/DDBJ whole genome shotgun (WGS) entry which is preliminary data.</text>
</comment>